<dbReference type="OrthoDB" id="2130169at2759"/>
<dbReference type="SUPFAM" id="SSF51735">
    <property type="entry name" value="NAD(P)-binding Rossmann-fold domains"/>
    <property type="match status" value="1"/>
</dbReference>
<sequence length="337" mass="37196">MTKTKLFITGATGFIGGSVLNKLVVTHPELQITALLRSPSSEFADKYPDVIVIKGTFDDSDTIESAARESDIVLHCGDTDHVTSVEAILAGLQSRKEKSYLIHLTGTGCISDVAEEEWLGKTNPHIWNDVDGIDEIYNLPEKAMHRTVDKWIQDASNETLKTVCVCPPDIYGQSRGIGNRATFMVPNYVEALFQFQEAFYLGEGQNYRAVTHINDVVDIFILLIEQALQGGGNASWGREGFYFAVSDEVKWKDAAVAINKLAQENGWLPRGTETVSWDKKTLLSNFPDAPERAQYIWGSNSRAKSARAAQLGWTPRGPSFWAALAEDVSIAAKNHAK</sequence>
<dbReference type="InterPro" id="IPR051783">
    <property type="entry name" value="NAD(P)-dependent_oxidoreduct"/>
</dbReference>
<organism evidence="3 4">
    <name type="scientific">Microthyrium microscopicum</name>
    <dbReference type="NCBI Taxonomy" id="703497"/>
    <lineage>
        <taxon>Eukaryota</taxon>
        <taxon>Fungi</taxon>
        <taxon>Dikarya</taxon>
        <taxon>Ascomycota</taxon>
        <taxon>Pezizomycotina</taxon>
        <taxon>Dothideomycetes</taxon>
        <taxon>Dothideomycetes incertae sedis</taxon>
        <taxon>Microthyriales</taxon>
        <taxon>Microthyriaceae</taxon>
        <taxon>Microthyrium</taxon>
    </lineage>
</organism>
<evidence type="ECO:0000259" key="1">
    <source>
        <dbReference type="Pfam" id="PF01370"/>
    </source>
</evidence>
<dbReference type="GO" id="GO:0005737">
    <property type="term" value="C:cytoplasm"/>
    <property type="evidence" value="ECO:0007669"/>
    <property type="project" value="TreeGrafter"/>
</dbReference>
<dbReference type="Proteomes" id="UP000799302">
    <property type="component" value="Unassembled WGS sequence"/>
</dbReference>
<evidence type="ECO:0000313" key="3">
    <source>
        <dbReference type="EMBL" id="KAF2673096.1"/>
    </source>
</evidence>
<dbReference type="EMBL" id="MU004231">
    <property type="protein sequence ID" value="KAF2673096.1"/>
    <property type="molecule type" value="Genomic_DNA"/>
</dbReference>
<evidence type="ECO:0000259" key="2">
    <source>
        <dbReference type="Pfam" id="PF13460"/>
    </source>
</evidence>
<name>A0A6A6UN19_9PEZI</name>
<protein>
    <submittedName>
        <fullName evidence="3">NAD(P)-binding protein</fullName>
    </submittedName>
</protein>
<accession>A0A6A6UN19</accession>
<dbReference type="GO" id="GO:0004029">
    <property type="term" value="F:aldehyde dehydrogenase (NAD+) activity"/>
    <property type="evidence" value="ECO:0007669"/>
    <property type="project" value="TreeGrafter"/>
</dbReference>
<gene>
    <name evidence="3" type="ORF">BT63DRAFT_451127</name>
</gene>
<dbReference type="Pfam" id="PF13460">
    <property type="entry name" value="NAD_binding_10"/>
    <property type="match status" value="1"/>
</dbReference>
<reference evidence="3" key="1">
    <citation type="journal article" date="2020" name="Stud. Mycol.">
        <title>101 Dothideomycetes genomes: a test case for predicting lifestyles and emergence of pathogens.</title>
        <authorList>
            <person name="Haridas S."/>
            <person name="Albert R."/>
            <person name="Binder M."/>
            <person name="Bloem J."/>
            <person name="Labutti K."/>
            <person name="Salamov A."/>
            <person name="Andreopoulos B."/>
            <person name="Baker S."/>
            <person name="Barry K."/>
            <person name="Bills G."/>
            <person name="Bluhm B."/>
            <person name="Cannon C."/>
            <person name="Castanera R."/>
            <person name="Culley D."/>
            <person name="Daum C."/>
            <person name="Ezra D."/>
            <person name="Gonzalez J."/>
            <person name="Henrissat B."/>
            <person name="Kuo A."/>
            <person name="Liang C."/>
            <person name="Lipzen A."/>
            <person name="Lutzoni F."/>
            <person name="Magnuson J."/>
            <person name="Mondo S."/>
            <person name="Nolan M."/>
            <person name="Ohm R."/>
            <person name="Pangilinan J."/>
            <person name="Park H.-J."/>
            <person name="Ramirez L."/>
            <person name="Alfaro M."/>
            <person name="Sun H."/>
            <person name="Tritt A."/>
            <person name="Yoshinaga Y."/>
            <person name="Zwiers L.-H."/>
            <person name="Turgeon B."/>
            <person name="Goodwin S."/>
            <person name="Spatafora J."/>
            <person name="Crous P."/>
            <person name="Grigoriev I."/>
        </authorList>
    </citation>
    <scope>NUCLEOTIDE SEQUENCE</scope>
    <source>
        <strain evidence="3">CBS 115976</strain>
    </source>
</reference>
<dbReference type="InterPro" id="IPR016040">
    <property type="entry name" value="NAD(P)-bd_dom"/>
</dbReference>
<dbReference type="InterPro" id="IPR001509">
    <property type="entry name" value="Epimerase_deHydtase"/>
</dbReference>
<feature type="domain" description="NAD-dependent epimerase/dehydratase" evidence="1">
    <location>
        <begin position="145"/>
        <end position="229"/>
    </location>
</feature>
<evidence type="ECO:0000313" key="4">
    <source>
        <dbReference type="Proteomes" id="UP000799302"/>
    </source>
</evidence>
<proteinExistence type="predicted"/>
<dbReference type="Pfam" id="PF01370">
    <property type="entry name" value="Epimerase"/>
    <property type="match status" value="1"/>
</dbReference>
<dbReference type="InterPro" id="IPR036291">
    <property type="entry name" value="NAD(P)-bd_dom_sf"/>
</dbReference>
<dbReference type="PANTHER" id="PTHR48079:SF6">
    <property type="entry name" value="NAD(P)-BINDING DOMAIN-CONTAINING PROTEIN-RELATED"/>
    <property type="match status" value="1"/>
</dbReference>
<keyword evidence="4" id="KW-1185">Reference proteome</keyword>
<dbReference type="AlphaFoldDB" id="A0A6A6UN19"/>
<feature type="domain" description="NAD(P)-binding" evidence="2">
    <location>
        <begin position="10"/>
        <end position="93"/>
    </location>
</feature>
<dbReference type="PANTHER" id="PTHR48079">
    <property type="entry name" value="PROTEIN YEEZ"/>
    <property type="match status" value="1"/>
</dbReference>
<dbReference type="Gene3D" id="3.40.50.720">
    <property type="entry name" value="NAD(P)-binding Rossmann-like Domain"/>
    <property type="match status" value="1"/>
</dbReference>